<dbReference type="OrthoDB" id="3067694at2759"/>
<evidence type="ECO:0000313" key="1">
    <source>
        <dbReference type="EMBL" id="KDR72381.1"/>
    </source>
</evidence>
<proteinExistence type="predicted"/>
<accession>A0A067SN97</accession>
<evidence type="ECO:0000313" key="2">
    <source>
        <dbReference type="Proteomes" id="UP000027222"/>
    </source>
</evidence>
<dbReference type="AlphaFoldDB" id="A0A067SN97"/>
<gene>
    <name evidence="1" type="ORF">GALMADRAFT_74078</name>
</gene>
<keyword evidence="2" id="KW-1185">Reference proteome</keyword>
<dbReference type="EMBL" id="KL142389">
    <property type="protein sequence ID" value="KDR72381.1"/>
    <property type="molecule type" value="Genomic_DNA"/>
</dbReference>
<dbReference type="HOGENOM" id="CLU_2740185_0_0_1"/>
<protein>
    <submittedName>
        <fullName evidence="1">Uncharacterized protein</fullName>
    </submittedName>
</protein>
<organism evidence="1 2">
    <name type="scientific">Galerina marginata (strain CBS 339.88)</name>
    <dbReference type="NCBI Taxonomy" id="685588"/>
    <lineage>
        <taxon>Eukaryota</taxon>
        <taxon>Fungi</taxon>
        <taxon>Dikarya</taxon>
        <taxon>Basidiomycota</taxon>
        <taxon>Agaricomycotina</taxon>
        <taxon>Agaricomycetes</taxon>
        <taxon>Agaricomycetidae</taxon>
        <taxon>Agaricales</taxon>
        <taxon>Agaricineae</taxon>
        <taxon>Strophariaceae</taxon>
        <taxon>Galerina</taxon>
    </lineage>
</organism>
<name>A0A067SN97_GALM3</name>
<sequence>MHEVPIFDARSISFNPNTDWPNLANILPQFHTEVPRGSLVAVAYTCNTYVSSHNEWNLSTNVQFVVVLGTP</sequence>
<reference evidence="2" key="1">
    <citation type="journal article" date="2014" name="Proc. Natl. Acad. Sci. U.S.A.">
        <title>Extensive sampling of basidiomycete genomes demonstrates inadequacy of the white-rot/brown-rot paradigm for wood decay fungi.</title>
        <authorList>
            <person name="Riley R."/>
            <person name="Salamov A.A."/>
            <person name="Brown D.W."/>
            <person name="Nagy L.G."/>
            <person name="Floudas D."/>
            <person name="Held B.W."/>
            <person name="Levasseur A."/>
            <person name="Lombard V."/>
            <person name="Morin E."/>
            <person name="Otillar R."/>
            <person name="Lindquist E.A."/>
            <person name="Sun H."/>
            <person name="LaButti K.M."/>
            <person name="Schmutz J."/>
            <person name="Jabbour D."/>
            <person name="Luo H."/>
            <person name="Baker S.E."/>
            <person name="Pisabarro A.G."/>
            <person name="Walton J.D."/>
            <person name="Blanchette R.A."/>
            <person name="Henrissat B."/>
            <person name="Martin F."/>
            <person name="Cullen D."/>
            <person name="Hibbett D.S."/>
            <person name="Grigoriev I.V."/>
        </authorList>
    </citation>
    <scope>NUCLEOTIDE SEQUENCE [LARGE SCALE GENOMIC DNA]</scope>
    <source>
        <strain evidence="2">CBS 339.88</strain>
    </source>
</reference>
<dbReference type="Proteomes" id="UP000027222">
    <property type="component" value="Unassembled WGS sequence"/>
</dbReference>